<dbReference type="Pfam" id="PF13205">
    <property type="entry name" value="Big_5"/>
    <property type="match status" value="1"/>
</dbReference>
<dbReference type="InterPro" id="IPR032812">
    <property type="entry name" value="SbsA_Ig"/>
</dbReference>
<keyword evidence="1" id="KW-0732">Signal</keyword>
<evidence type="ECO:0000313" key="5">
    <source>
        <dbReference type="Proteomes" id="UP000190367"/>
    </source>
</evidence>
<evidence type="ECO:0000259" key="3">
    <source>
        <dbReference type="Pfam" id="PF13205"/>
    </source>
</evidence>
<dbReference type="EMBL" id="FUWZ01000002">
    <property type="protein sequence ID" value="SKA17786.1"/>
    <property type="molecule type" value="Genomic_DNA"/>
</dbReference>
<dbReference type="STRING" id="634771.SAMN04488128_1021368"/>
<sequence>MYQYIRSWAFWLISFMIAVSMTRCANIVPPAGGPRDSLPPSLAAVNPPDSSLHFKNKKVYFVFDEFVELDNVNDKLIVSPTLKRTPIITAKLRTVTMELKDTLQENTTYTFNFSDAIRDINERNAIPDFQYVVSTGNYLDSLQLTGHMIDAENGVPDSNIAVMLYRNLEDSIVSQEKPVYYAKTRPDGSFRFKNMAPGTYKLFALKEEDRDLQYNQPSEMIAFVEKPIVMKEQNVEGVNLLLFMERDSTIKEPLSPQDSLDRANQELEDQEREKEKEKDKKKKTPKLQITPTLDGGLQELPAPLQLTFNLPLRTLDSARVTLGEDSAFTRVTFHTSMDSTHTKLTVFYPWKEGTPYRMIFPADAATDTTGQQLPKADTISFKSKKSSDYAIFGVTLKISDSTRQAINDDSMHYVIQLVQDKAIKYSGTAVNGTWLQKFITPGEYEVRVLLDANGNGKWDRGQYYKAPKRQPERVILVPGKQNLKAYWTLRPTIEI</sequence>
<reference evidence="5" key="1">
    <citation type="submission" date="2017-02" db="EMBL/GenBank/DDBJ databases">
        <authorList>
            <person name="Varghese N."/>
            <person name="Submissions S."/>
        </authorList>
    </citation>
    <scope>NUCLEOTIDE SEQUENCE [LARGE SCALE GENOMIC DNA]</scope>
    <source>
        <strain evidence="5">DSM 22224</strain>
    </source>
</reference>
<dbReference type="Proteomes" id="UP000190367">
    <property type="component" value="Unassembled WGS sequence"/>
</dbReference>
<protein>
    <submittedName>
        <fullName evidence="4">Ig-like domain-containing protein</fullName>
    </submittedName>
</protein>
<dbReference type="SUPFAM" id="SSF49452">
    <property type="entry name" value="Starch-binding domain-like"/>
    <property type="match status" value="1"/>
</dbReference>
<dbReference type="RefSeq" id="WP_159456046.1">
    <property type="nucleotide sequence ID" value="NZ_FUWZ01000002.1"/>
</dbReference>
<keyword evidence="5" id="KW-1185">Reference proteome</keyword>
<organism evidence="4 5">
    <name type="scientific">Chitinophaga eiseniae</name>
    <dbReference type="NCBI Taxonomy" id="634771"/>
    <lineage>
        <taxon>Bacteria</taxon>
        <taxon>Pseudomonadati</taxon>
        <taxon>Bacteroidota</taxon>
        <taxon>Chitinophagia</taxon>
        <taxon>Chitinophagales</taxon>
        <taxon>Chitinophagaceae</taxon>
        <taxon>Chitinophaga</taxon>
    </lineage>
</organism>
<accession>A0A1T4RPR5</accession>
<evidence type="ECO:0000256" key="1">
    <source>
        <dbReference type="ARBA" id="ARBA00022729"/>
    </source>
</evidence>
<feature type="compositionally biased region" description="Basic and acidic residues" evidence="2">
    <location>
        <begin position="259"/>
        <end position="278"/>
    </location>
</feature>
<dbReference type="GO" id="GO:0030246">
    <property type="term" value="F:carbohydrate binding"/>
    <property type="evidence" value="ECO:0007669"/>
    <property type="project" value="InterPro"/>
</dbReference>
<dbReference type="InterPro" id="IPR013784">
    <property type="entry name" value="Carb-bd-like_fold"/>
</dbReference>
<proteinExistence type="predicted"/>
<evidence type="ECO:0000313" key="4">
    <source>
        <dbReference type="EMBL" id="SKA17786.1"/>
    </source>
</evidence>
<gene>
    <name evidence="4" type="ORF">SAMN04488128_1021368</name>
</gene>
<dbReference type="OrthoDB" id="9809989at2"/>
<evidence type="ECO:0000256" key="2">
    <source>
        <dbReference type="SAM" id="MobiDB-lite"/>
    </source>
</evidence>
<feature type="domain" description="SbsA Ig-like" evidence="3">
    <location>
        <begin position="36"/>
        <end position="126"/>
    </location>
</feature>
<feature type="region of interest" description="Disordered" evidence="2">
    <location>
        <begin position="252"/>
        <end position="295"/>
    </location>
</feature>
<dbReference type="AlphaFoldDB" id="A0A1T4RPR5"/>
<name>A0A1T4RPR5_9BACT</name>